<evidence type="ECO:0000256" key="5">
    <source>
        <dbReference type="ARBA" id="ARBA00022801"/>
    </source>
</evidence>
<gene>
    <name evidence="11" type="primary">erfK_5</name>
    <name evidence="11" type="ORF">MBUL_04195</name>
</gene>
<dbReference type="Gene3D" id="2.40.440.10">
    <property type="entry name" value="L,D-transpeptidase catalytic domain-like"/>
    <property type="match status" value="1"/>
</dbReference>
<dbReference type="EMBL" id="LR743504">
    <property type="protein sequence ID" value="CAA2107508.1"/>
    <property type="molecule type" value="Genomic_DNA"/>
</dbReference>
<evidence type="ECO:0000256" key="7">
    <source>
        <dbReference type="ARBA" id="ARBA00022984"/>
    </source>
</evidence>
<dbReference type="GO" id="GO:0005576">
    <property type="term" value="C:extracellular region"/>
    <property type="evidence" value="ECO:0007669"/>
    <property type="project" value="TreeGrafter"/>
</dbReference>
<dbReference type="Pfam" id="PF03734">
    <property type="entry name" value="YkuD"/>
    <property type="match status" value="1"/>
</dbReference>
<name>A0A679JJB8_9HYPH</name>
<dbReference type="PANTHER" id="PTHR30582:SF24">
    <property type="entry name" value="L,D-TRANSPEPTIDASE ERFK_SRFK-RELATED"/>
    <property type="match status" value="1"/>
</dbReference>
<dbReference type="SUPFAM" id="SSF141523">
    <property type="entry name" value="L,D-transpeptidase catalytic domain-like"/>
    <property type="match status" value="1"/>
</dbReference>
<dbReference type="FunFam" id="2.40.440.10:FF:000002">
    <property type="entry name" value="L,D-transpeptidase ErfK/SrfK"/>
    <property type="match status" value="1"/>
</dbReference>
<evidence type="ECO:0000256" key="8">
    <source>
        <dbReference type="ARBA" id="ARBA00023316"/>
    </source>
</evidence>
<sequence>MSEAKLGHRFDVDGIEPARPLSAATMILSLSSIRILLTQATTLLVLGGCVAGPGIDADLARRRSVEAPPTGYAALTSDRFPVEAVDTARIDPAYLRREIDYVTSEPVGTIVVDTAARYLYLVEPGGRARRYGVGVGAEGMTWSGVARVGAKQEWPDWYPTKEMIARRPDIPAMLSQLRSGRGIAGGKANPVGARGLYLWRDGRDTLYRIHGTLEPYTIGQAVSSGCIRMIDQDVIDLYARVAIGTKVVVLPPASAAGGSEAGGEANDGIGEAG</sequence>
<protein>
    <submittedName>
        <fullName evidence="11">Putative L,D-transpeptidase ErfK/SrfK</fullName>
        <ecNumber evidence="11">2.-.-.-</ecNumber>
    </submittedName>
</protein>
<evidence type="ECO:0000256" key="4">
    <source>
        <dbReference type="ARBA" id="ARBA00022679"/>
    </source>
</evidence>
<comment type="pathway">
    <text evidence="1 9">Cell wall biogenesis; peptidoglycan biosynthesis.</text>
</comment>
<dbReference type="PROSITE" id="PS52029">
    <property type="entry name" value="LD_TPASE"/>
    <property type="match status" value="1"/>
</dbReference>
<proteinExistence type="inferred from homology"/>
<dbReference type="InterPro" id="IPR038063">
    <property type="entry name" value="Transpep_catalytic_dom"/>
</dbReference>
<comment type="similarity">
    <text evidence="2">Belongs to the YkuD family.</text>
</comment>
<keyword evidence="6 9" id="KW-0133">Cell shape</keyword>
<keyword evidence="3" id="KW-0328">Glycosyltransferase</keyword>
<evidence type="ECO:0000256" key="2">
    <source>
        <dbReference type="ARBA" id="ARBA00005992"/>
    </source>
</evidence>
<organism evidence="11">
    <name type="scientific">Methylobacterium bullatum</name>
    <dbReference type="NCBI Taxonomy" id="570505"/>
    <lineage>
        <taxon>Bacteria</taxon>
        <taxon>Pseudomonadati</taxon>
        <taxon>Pseudomonadota</taxon>
        <taxon>Alphaproteobacteria</taxon>
        <taxon>Hyphomicrobiales</taxon>
        <taxon>Methylobacteriaceae</taxon>
        <taxon>Methylobacterium</taxon>
    </lineage>
</organism>
<dbReference type="PANTHER" id="PTHR30582">
    <property type="entry name" value="L,D-TRANSPEPTIDASE"/>
    <property type="match status" value="1"/>
</dbReference>
<dbReference type="AlphaFoldDB" id="A0A679JJB8"/>
<evidence type="ECO:0000256" key="3">
    <source>
        <dbReference type="ARBA" id="ARBA00022676"/>
    </source>
</evidence>
<dbReference type="EC" id="2.-.-.-" evidence="11"/>
<dbReference type="GO" id="GO:0071555">
    <property type="term" value="P:cell wall organization"/>
    <property type="evidence" value="ECO:0007669"/>
    <property type="project" value="UniProtKB-UniRule"/>
</dbReference>
<dbReference type="GO" id="GO:0018104">
    <property type="term" value="P:peptidoglycan-protein cross-linking"/>
    <property type="evidence" value="ECO:0007669"/>
    <property type="project" value="TreeGrafter"/>
</dbReference>
<dbReference type="GO" id="GO:0071972">
    <property type="term" value="F:peptidoglycan L,D-transpeptidase activity"/>
    <property type="evidence" value="ECO:0007669"/>
    <property type="project" value="TreeGrafter"/>
</dbReference>
<evidence type="ECO:0000256" key="1">
    <source>
        <dbReference type="ARBA" id="ARBA00004752"/>
    </source>
</evidence>
<feature type="active site" description="Proton donor/acceptor" evidence="9">
    <location>
        <position position="210"/>
    </location>
</feature>
<evidence type="ECO:0000259" key="10">
    <source>
        <dbReference type="PROSITE" id="PS52029"/>
    </source>
</evidence>
<feature type="active site" description="Nucleophile" evidence="9">
    <location>
        <position position="226"/>
    </location>
</feature>
<accession>A0A679JJB8</accession>
<dbReference type="GO" id="GO:0008360">
    <property type="term" value="P:regulation of cell shape"/>
    <property type="evidence" value="ECO:0007669"/>
    <property type="project" value="UniProtKB-UniRule"/>
</dbReference>
<keyword evidence="7 9" id="KW-0573">Peptidoglycan synthesis</keyword>
<dbReference type="InterPro" id="IPR005490">
    <property type="entry name" value="LD_TPept_cat_dom"/>
</dbReference>
<evidence type="ECO:0000256" key="9">
    <source>
        <dbReference type="PROSITE-ProRule" id="PRU01373"/>
    </source>
</evidence>
<keyword evidence="8 9" id="KW-0961">Cell wall biogenesis/degradation</keyword>
<dbReference type="CDD" id="cd16913">
    <property type="entry name" value="YkuD_like"/>
    <property type="match status" value="1"/>
</dbReference>
<dbReference type="InterPro" id="IPR050979">
    <property type="entry name" value="LD-transpeptidase"/>
</dbReference>
<keyword evidence="5" id="KW-0378">Hydrolase</keyword>
<keyword evidence="4 11" id="KW-0808">Transferase</keyword>
<reference evidence="11" key="1">
    <citation type="submission" date="2019-12" db="EMBL/GenBank/DDBJ databases">
        <authorList>
            <person name="Cremers G."/>
        </authorList>
    </citation>
    <scope>NUCLEOTIDE SEQUENCE</scope>
    <source>
        <strain evidence="11">Mbul1</strain>
    </source>
</reference>
<feature type="domain" description="L,D-TPase catalytic" evidence="10">
    <location>
        <begin position="108"/>
        <end position="250"/>
    </location>
</feature>
<dbReference type="UniPathway" id="UPA00219"/>
<dbReference type="GO" id="GO:0016757">
    <property type="term" value="F:glycosyltransferase activity"/>
    <property type="evidence" value="ECO:0007669"/>
    <property type="project" value="UniProtKB-KW"/>
</dbReference>
<evidence type="ECO:0000313" key="11">
    <source>
        <dbReference type="EMBL" id="CAA2107508.1"/>
    </source>
</evidence>
<evidence type="ECO:0000256" key="6">
    <source>
        <dbReference type="ARBA" id="ARBA00022960"/>
    </source>
</evidence>